<organism evidence="3 4">
    <name type="scientific">Actinoallomurus iriomotensis</name>
    <dbReference type="NCBI Taxonomy" id="478107"/>
    <lineage>
        <taxon>Bacteria</taxon>
        <taxon>Bacillati</taxon>
        <taxon>Actinomycetota</taxon>
        <taxon>Actinomycetes</taxon>
        <taxon>Streptosporangiales</taxon>
        <taxon>Thermomonosporaceae</taxon>
        <taxon>Actinoallomurus</taxon>
    </lineage>
</organism>
<dbReference type="Gene3D" id="1.10.10.2840">
    <property type="entry name" value="PucR C-terminal helix-turn-helix domain"/>
    <property type="match status" value="1"/>
</dbReference>
<dbReference type="AlphaFoldDB" id="A0A9W6VVT9"/>
<evidence type="ECO:0000259" key="1">
    <source>
        <dbReference type="Pfam" id="PF13556"/>
    </source>
</evidence>
<dbReference type="InterPro" id="IPR013324">
    <property type="entry name" value="RNA_pol_sigma_r3/r4-like"/>
</dbReference>
<evidence type="ECO:0000313" key="4">
    <source>
        <dbReference type="Proteomes" id="UP001165135"/>
    </source>
</evidence>
<feature type="domain" description="PucR-like N-terminal" evidence="2">
    <location>
        <begin position="17"/>
        <end position="176"/>
    </location>
</feature>
<proteinExistence type="predicted"/>
<dbReference type="InterPro" id="IPR058663">
    <property type="entry name" value="PucR-like_N"/>
</dbReference>
<comment type="caution">
    <text evidence="3">The sequence shown here is derived from an EMBL/GenBank/DDBJ whole genome shotgun (WGS) entry which is preliminary data.</text>
</comment>
<reference evidence="3" key="1">
    <citation type="submission" date="2023-03" db="EMBL/GenBank/DDBJ databases">
        <title>Actinoallomurus iriomotensis NBRC 103681.</title>
        <authorList>
            <person name="Ichikawa N."/>
            <person name="Sato H."/>
            <person name="Tonouchi N."/>
        </authorList>
    </citation>
    <scope>NUCLEOTIDE SEQUENCE</scope>
    <source>
        <strain evidence="3">NBRC 103681</strain>
    </source>
</reference>
<protein>
    <recommendedName>
        <fullName evidence="5">PucR family transcriptional regulator</fullName>
    </recommendedName>
</protein>
<dbReference type="PANTHER" id="PTHR33744:SF1">
    <property type="entry name" value="DNA-BINDING TRANSCRIPTIONAL ACTIVATOR ADER"/>
    <property type="match status" value="1"/>
</dbReference>
<dbReference type="InterPro" id="IPR051448">
    <property type="entry name" value="CdaR-like_regulators"/>
</dbReference>
<dbReference type="Pfam" id="PF25906">
    <property type="entry name" value="PucR-like_N"/>
    <property type="match status" value="1"/>
</dbReference>
<dbReference type="InterPro" id="IPR025736">
    <property type="entry name" value="PucR_C-HTH_dom"/>
</dbReference>
<sequence length="404" mass="45110">MPRTLEPDGLNWSSSDLTERLTAIIRRELPSLTQEIVGEIRDGIPEYARPIDGPYGRTLRSGVERALAGFVVWLGSPDALPDDICYKLGRFEAYEGRQLNVLQSAYRIGAQTGWRRVMALHQRYDLAPATVSVLADALFTYMEELASSSVRGYREARAQLNDEMRAGRRRLLRLIVDAAPHDLLAEHAESVRWVLPDEVTVVVLRPNAPIVRTLLDDDLLTDLDGTEPYLLVPGPLTADRRAMLELAVAESKAAAGLTVPLDRAPDSLRWARQAFGLVHSQIIDDGPLTLCANHLETLWLFTDAPLIDQIARRQLAALDHLTARQRERLVETLGVWLRTRGTAAQVGDELGVHPQTVRYRMRQIEHALGDDLADPDTRFATEVALRALWLREQAREYDAAGDGA</sequence>
<evidence type="ECO:0000313" key="3">
    <source>
        <dbReference type="EMBL" id="GLY80917.1"/>
    </source>
</evidence>
<name>A0A9W6VVT9_9ACTN</name>
<evidence type="ECO:0008006" key="5">
    <source>
        <dbReference type="Google" id="ProtNLM"/>
    </source>
</evidence>
<gene>
    <name evidence="3" type="ORF">Airi01_091840</name>
</gene>
<feature type="domain" description="PucR C-terminal helix-turn-helix" evidence="1">
    <location>
        <begin position="329"/>
        <end position="387"/>
    </location>
</feature>
<dbReference type="Pfam" id="PF13556">
    <property type="entry name" value="HTH_30"/>
    <property type="match status" value="1"/>
</dbReference>
<dbReference type="InterPro" id="IPR042070">
    <property type="entry name" value="PucR_C-HTH_sf"/>
</dbReference>
<dbReference type="Proteomes" id="UP001165135">
    <property type="component" value="Unassembled WGS sequence"/>
</dbReference>
<evidence type="ECO:0000259" key="2">
    <source>
        <dbReference type="Pfam" id="PF25906"/>
    </source>
</evidence>
<accession>A0A9W6VVT9</accession>
<dbReference type="RefSeq" id="WP_285634559.1">
    <property type="nucleotide sequence ID" value="NZ_BSTJ01000016.1"/>
</dbReference>
<dbReference type="SUPFAM" id="SSF88659">
    <property type="entry name" value="Sigma3 and sigma4 domains of RNA polymerase sigma factors"/>
    <property type="match status" value="1"/>
</dbReference>
<dbReference type="EMBL" id="BSTJ01000016">
    <property type="protein sequence ID" value="GLY80917.1"/>
    <property type="molecule type" value="Genomic_DNA"/>
</dbReference>
<dbReference type="PANTHER" id="PTHR33744">
    <property type="entry name" value="CARBOHYDRATE DIACID REGULATOR"/>
    <property type="match status" value="1"/>
</dbReference>